<keyword evidence="3" id="KW-0067">ATP-binding</keyword>
<keyword evidence="3" id="KW-0547">Nucleotide-binding</keyword>
<evidence type="ECO:0000259" key="2">
    <source>
        <dbReference type="Pfam" id="PF04851"/>
    </source>
</evidence>
<dbReference type="InterPro" id="IPR027417">
    <property type="entry name" value="P-loop_NTPase"/>
</dbReference>
<organism evidence="3 4">
    <name type="scientific">Halomonas alimentaria</name>
    <dbReference type="NCBI Taxonomy" id="147248"/>
    <lineage>
        <taxon>Bacteria</taxon>
        <taxon>Pseudomonadati</taxon>
        <taxon>Pseudomonadota</taxon>
        <taxon>Gammaproteobacteria</taxon>
        <taxon>Oceanospirillales</taxon>
        <taxon>Halomonadaceae</taxon>
        <taxon>Halomonas</taxon>
    </lineage>
</organism>
<keyword evidence="4" id="KW-1185">Reference proteome</keyword>
<dbReference type="Gene3D" id="3.40.50.300">
    <property type="entry name" value="P-loop containing nucleotide triphosphate hydrolases"/>
    <property type="match status" value="2"/>
</dbReference>
<sequence length="499" mass="55143">MKLPDTSPSTPSLHYPPLREWQQRCVDKAMQQLSPTRPHFLCQATPGAGKMLMSAVLAGLLLERGDVDFVLYLGPSRDVVSRAEQTLSEVTGLAMDGQLGARGGCYTYQSLRSRLQTLQQLGRQFRVLLIWDESHHAGRLPGTQKGANEWGQALLLLERNMALTLALSGTPWRTDGSCLPLLRYLDLPQGTQESESGEAALQQRLVPDFVYTLQQAVRDGVCRLPLIQLVDNRRISLTVTDPRSRKPKKQKQFTSIPRLLRGARVGYGDLLRHEAPMAYVLERGIARLSELRRIQPAAGGLVVASDIEHAEDIAEWLGDRGEDACLVTSQTPHAHSRLQAFRESAQAWVVSVGMISEGVDIPRLRVCCYLSHVRTEQHFRQVLGRIIRRMGEQDPDCHLVVINEPILRRYAHRIADDLPEEKAVVSVVPTEADGRGSSSSSSTGEQEAAEEPGEARDSVPDTAGVAFGSAASASTTAARWEQDMAFSRRFIAHIATLKL</sequence>
<evidence type="ECO:0000313" key="4">
    <source>
        <dbReference type="Proteomes" id="UP000487929"/>
    </source>
</evidence>
<comment type="caution">
    <text evidence="3">The sequence shown here is derived from an EMBL/GenBank/DDBJ whole genome shotgun (WGS) entry which is preliminary data.</text>
</comment>
<dbReference type="GO" id="GO:0005829">
    <property type="term" value="C:cytosol"/>
    <property type="evidence" value="ECO:0007669"/>
    <property type="project" value="TreeGrafter"/>
</dbReference>
<feature type="compositionally biased region" description="Low complexity" evidence="1">
    <location>
        <begin position="462"/>
        <end position="475"/>
    </location>
</feature>
<evidence type="ECO:0000313" key="3">
    <source>
        <dbReference type="EMBL" id="NAW34483.1"/>
    </source>
</evidence>
<dbReference type="AlphaFoldDB" id="A0A7X4W4Z2"/>
<feature type="compositionally biased region" description="Low complexity" evidence="1">
    <location>
        <begin position="437"/>
        <end position="446"/>
    </location>
</feature>
<dbReference type="OrthoDB" id="5165890at2"/>
<dbReference type="PANTHER" id="PTHR47396">
    <property type="entry name" value="TYPE I RESTRICTION ENZYME ECOKI R PROTEIN"/>
    <property type="match status" value="1"/>
</dbReference>
<accession>A0A7X4W4Z2</accession>
<dbReference type="RefSeq" id="WP_031217856.1">
    <property type="nucleotide sequence ID" value="NZ_CANMEG010000015.1"/>
</dbReference>
<name>A0A7X4W4Z2_9GAMM</name>
<dbReference type="Proteomes" id="UP000487929">
    <property type="component" value="Unassembled WGS sequence"/>
</dbReference>
<dbReference type="EMBL" id="WUTT01000001">
    <property type="protein sequence ID" value="NAW34483.1"/>
    <property type="molecule type" value="Genomic_DNA"/>
</dbReference>
<gene>
    <name evidence="3" type="ORF">GRB96_08635</name>
</gene>
<dbReference type="GO" id="GO:0004386">
    <property type="term" value="F:helicase activity"/>
    <property type="evidence" value="ECO:0007669"/>
    <property type="project" value="UniProtKB-KW"/>
</dbReference>
<proteinExistence type="predicted"/>
<reference evidence="3 4" key="1">
    <citation type="submission" date="2019-12" db="EMBL/GenBank/DDBJ databases">
        <title>Draft genome sequencing of Halomonas alimentaria DSM 15356.</title>
        <authorList>
            <person name="Pandiyan K."/>
            <person name="Kushwaha P."/>
            <person name="Gowdham M."/>
            <person name="Chakdar H."/>
            <person name="Singh A."/>
            <person name="Kumar M."/>
            <person name="Saxena A.K."/>
        </authorList>
    </citation>
    <scope>NUCLEOTIDE SEQUENCE [LARGE SCALE GENOMIC DNA]</scope>
    <source>
        <strain evidence="3 4">DSM 15356</strain>
    </source>
</reference>
<dbReference type="SUPFAM" id="SSF52540">
    <property type="entry name" value="P-loop containing nucleoside triphosphate hydrolases"/>
    <property type="match status" value="1"/>
</dbReference>
<dbReference type="GO" id="GO:0016787">
    <property type="term" value="F:hydrolase activity"/>
    <property type="evidence" value="ECO:0007669"/>
    <property type="project" value="InterPro"/>
</dbReference>
<keyword evidence="3" id="KW-0347">Helicase</keyword>
<dbReference type="InterPro" id="IPR006935">
    <property type="entry name" value="Helicase/UvrB_N"/>
</dbReference>
<feature type="region of interest" description="Disordered" evidence="1">
    <location>
        <begin position="429"/>
        <end position="475"/>
    </location>
</feature>
<evidence type="ECO:0000256" key="1">
    <source>
        <dbReference type="SAM" id="MobiDB-lite"/>
    </source>
</evidence>
<dbReference type="GO" id="GO:0003677">
    <property type="term" value="F:DNA binding"/>
    <property type="evidence" value="ECO:0007669"/>
    <property type="project" value="InterPro"/>
</dbReference>
<dbReference type="Pfam" id="PF04851">
    <property type="entry name" value="ResIII"/>
    <property type="match status" value="1"/>
</dbReference>
<keyword evidence="3" id="KW-0378">Hydrolase</keyword>
<protein>
    <submittedName>
        <fullName evidence="3">DEAD/DEAH box helicase family protein</fullName>
    </submittedName>
</protein>
<dbReference type="InterPro" id="IPR050742">
    <property type="entry name" value="Helicase_Restrict-Modif_Enz"/>
</dbReference>
<feature type="domain" description="Helicase/UvrB N-terminal" evidence="2">
    <location>
        <begin position="18"/>
        <end position="171"/>
    </location>
</feature>
<dbReference type="GO" id="GO:0005524">
    <property type="term" value="F:ATP binding"/>
    <property type="evidence" value="ECO:0007669"/>
    <property type="project" value="InterPro"/>
</dbReference>
<dbReference type="PANTHER" id="PTHR47396:SF1">
    <property type="entry name" value="ATP-DEPENDENT HELICASE IRC3-RELATED"/>
    <property type="match status" value="1"/>
</dbReference>